<dbReference type="Proteomes" id="UP000626148">
    <property type="component" value="Unassembled WGS sequence"/>
</dbReference>
<dbReference type="RefSeq" id="WP_189608351.1">
    <property type="nucleotide sequence ID" value="NZ_BMXR01000004.1"/>
</dbReference>
<reference evidence="2" key="2">
    <citation type="submission" date="2020-09" db="EMBL/GenBank/DDBJ databases">
        <authorList>
            <person name="Sun Q."/>
            <person name="Kim S."/>
        </authorList>
    </citation>
    <scope>NUCLEOTIDE SEQUENCE</scope>
    <source>
        <strain evidence="2">KCTC 22169</strain>
    </source>
</reference>
<evidence type="ECO:0000313" key="2">
    <source>
        <dbReference type="EMBL" id="GGX52232.1"/>
    </source>
</evidence>
<accession>A0A918K6L9</accession>
<feature type="coiled-coil region" evidence="1">
    <location>
        <begin position="46"/>
        <end position="73"/>
    </location>
</feature>
<organism evidence="2 3">
    <name type="scientific">Saccharospirillum salsuginis</name>
    <dbReference type="NCBI Taxonomy" id="418750"/>
    <lineage>
        <taxon>Bacteria</taxon>
        <taxon>Pseudomonadati</taxon>
        <taxon>Pseudomonadota</taxon>
        <taxon>Gammaproteobacteria</taxon>
        <taxon>Oceanospirillales</taxon>
        <taxon>Saccharospirillaceae</taxon>
        <taxon>Saccharospirillum</taxon>
    </lineage>
</organism>
<reference evidence="2" key="1">
    <citation type="journal article" date="2014" name="Int. J. Syst. Evol. Microbiol.">
        <title>Complete genome sequence of Corynebacterium casei LMG S-19264T (=DSM 44701T), isolated from a smear-ripened cheese.</title>
        <authorList>
            <consortium name="US DOE Joint Genome Institute (JGI-PGF)"/>
            <person name="Walter F."/>
            <person name="Albersmeier A."/>
            <person name="Kalinowski J."/>
            <person name="Ruckert C."/>
        </authorList>
    </citation>
    <scope>NUCLEOTIDE SEQUENCE</scope>
    <source>
        <strain evidence="2">KCTC 22169</strain>
    </source>
</reference>
<proteinExistence type="predicted"/>
<gene>
    <name evidence="2" type="ORF">GCM10007392_19450</name>
</gene>
<keyword evidence="3" id="KW-1185">Reference proteome</keyword>
<dbReference type="EMBL" id="BMXR01000004">
    <property type="protein sequence ID" value="GGX52232.1"/>
    <property type="molecule type" value="Genomic_DNA"/>
</dbReference>
<name>A0A918K6L9_9GAMM</name>
<comment type="caution">
    <text evidence="2">The sequence shown here is derived from an EMBL/GenBank/DDBJ whole genome shotgun (WGS) entry which is preliminary data.</text>
</comment>
<evidence type="ECO:0000256" key="1">
    <source>
        <dbReference type="SAM" id="Coils"/>
    </source>
</evidence>
<dbReference type="AlphaFoldDB" id="A0A918K6L9"/>
<sequence length="78" mass="8598">MKFENTITADSIVSKIDRRAESFRKEEAKASAAGRHFRADMAAAYARQLERLSDDIRAEIAAHNEAAEDMTQEIAGAA</sequence>
<evidence type="ECO:0000313" key="3">
    <source>
        <dbReference type="Proteomes" id="UP000626148"/>
    </source>
</evidence>
<protein>
    <submittedName>
        <fullName evidence="2">Uncharacterized protein</fullName>
    </submittedName>
</protein>
<keyword evidence="1" id="KW-0175">Coiled coil</keyword>